<evidence type="ECO:0000256" key="5">
    <source>
        <dbReference type="RuleBase" id="RU003939"/>
    </source>
</evidence>
<protein>
    <recommendedName>
        <fullName evidence="8">DNA-binding protein HU</fullName>
    </recommendedName>
</protein>
<dbReference type="Pfam" id="PF00216">
    <property type="entry name" value="Bac_DNA_binding"/>
    <property type="match status" value="1"/>
</dbReference>
<evidence type="ECO:0000256" key="2">
    <source>
        <dbReference type="ARBA" id="ARBA00010529"/>
    </source>
</evidence>
<dbReference type="CDD" id="cd13831">
    <property type="entry name" value="HU"/>
    <property type="match status" value="1"/>
</dbReference>
<evidence type="ECO:0000313" key="7">
    <source>
        <dbReference type="Proteomes" id="UP000614272"/>
    </source>
</evidence>
<dbReference type="SUPFAM" id="SSF47729">
    <property type="entry name" value="IHF-like DNA-binding proteins"/>
    <property type="match status" value="1"/>
</dbReference>
<organism evidence="6 7">
    <name type="scientific">Lacimicrobium alkaliphilum</name>
    <dbReference type="NCBI Taxonomy" id="1526571"/>
    <lineage>
        <taxon>Bacteria</taxon>
        <taxon>Pseudomonadati</taxon>
        <taxon>Pseudomonadota</taxon>
        <taxon>Gammaproteobacteria</taxon>
        <taxon>Alteromonadales</taxon>
        <taxon>Alteromonadaceae</taxon>
        <taxon>Lacimicrobium</taxon>
    </lineage>
</organism>
<evidence type="ECO:0000313" key="6">
    <source>
        <dbReference type="EMBL" id="GGD56435.1"/>
    </source>
</evidence>
<dbReference type="InterPro" id="IPR010992">
    <property type="entry name" value="IHF-like_DNA-bd_dom_sf"/>
</dbReference>
<sequence>MSKSWLEVSIQACYNKFATSVRNRQIITNEGDDIVNKSQLIDKIAAGADISKAAAGRSLDALTDAVTDALKSGDQVALVGFGTFSVRERAARSGRNPQTGATIQIAAAKVPSFKAGKALKDACN</sequence>
<dbReference type="NCBIfam" id="NF007945">
    <property type="entry name" value="PRK10664.1"/>
    <property type="match status" value="1"/>
</dbReference>
<dbReference type="SMART" id="SM00411">
    <property type="entry name" value="BHL"/>
    <property type="match status" value="1"/>
</dbReference>
<accession>A0ABQ1R377</accession>
<keyword evidence="7" id="KW-1185">Reference proteome</keyword>
<dbReference type="PANTHER" id="PTHR33175:SF3">
    <property type="entry name" value="DNA-BINDING PROTEIN HU-BETA"/>
    <property type="match status" value="1"/>
</dbReference>
<name>A0ABQ1R377_9ALTE</name>
<keyword evidence="3" id="KW-0226">DNA condensation</keyword>
<keyword evidence="4" id="KW-0238">DNA-binding</keyword>
<evidence type="ECO:0000256" key="3">
    <source>
        <dbReference type="ARBA" id="ARBA00023067"/>
    </source>
</evidence>
<dbReference type="PROSITE" id="PS00045">
    <property type="entry name" value="HISTONE_LIKE"/>
    <property type="match status" value="1"/>
</dbReference>
<dbReference type="InterPro" id="IPR020816">
    <property type="entry name" value="Histone-like_DNA-bd_CS"/>
</dbReference>
<gene>
    <name evidence="6" type="ORF">GCM10011357_10040</name>
</gene>
<comment type="function">
    <text evidence="1">Histone-like DNA-binding protein which is capable of wrapping DNA to stabilize it, and thus to prevent its denaturation under extreme environmental conditions.</text>
</comment>
<reference evidence="7" key="1">
    <citation type="journal article" date="2019" name="Int. J. Syst. Evol. Microbiol.">
        <title>The Global Catalogue of Microorganisms (GCM) 10K type strain sequencing project: providing services to taxonomists for standard genome sequencing and annotation.</title>
        <authorList>
            <consortium name="The Broad Institute Genomics Platform"/>
            <consortium name="The Broad Institute Genome Sequencing Center for Infectious Disease"/>
            <person name="Wu L."/>
            <person name="Ma J."/>
        </authorList>
    </citation>
    <scope>NUCLEOTIDE SEQUENCE [LARGE SCALE GENOMIC DNA]</scope>
    <source>
        <strain evidence="7">CGMCC 1.12923</strain>
    </source>
</reference>
<dbReference type="InterPro" id="IPR000119">
    <property type="entry name" value="Hist_DNA-bd"/>
</dbReference>
<dbReference type="PRINTS" id="PR01727">
    <property type="entry name" value="DNABINDINGHU"/>
</dbReference>
<comment type="caution">
    <text evidence="6">The sequence shown here is derived from an EMBL/GenBank/DDBJ whole genome shotgun (WGS) entry which is preliminary data.</text>
</comment>
<dbReference type="Gene3D" id="4.10.520.10">
    <property type="entry name" value="IHF-like DNA-binding proteins"/>
    <property type="match status" value="1"/>
</dbReference>
<comment type="similarity">
    <text evidence="2 5">Belongs to the bacterial histone-like protein family.</text>
</comment>
<evidence type="ECO:0000256" key="4">
    <source>
        <dbReference type="ARBA" id="ARBA00023125"/>
    </source>
</evidence>
<evidence type="ECO:0000256" key="1">
    <source>
        <dbReference type="ARBA" id="ARBA00003819"/>
    </source>
</evidence>
<evidence type="ECO:0008006" key="8">
    <source>
        <dbReference type="Google" id="ProtNLM"/>
    </source>
</evidence>
<dbReference type="EMBL" id="BMGJ01000003">
    <property type="protein sequence ID" value="GGD56435.1"/>
    <property type="molecule type" value="Genomic_DNA"/>
</dbReference>
<dbReference type="PANTHER" id="PTHR33175">
    <property type="entry name" value="DNA-BINDING PROTEIN HU"/>
    <property type="match status" value="1"/>
</dbReference>
<proteinExistence type="inferred from homology"/>
<dbReference type="Proteomes" id="UP000614272">
    <property type="component" value="Unassembled WGS sequence"/>
</dbReference>